<name>W8L5S5_9GAMM</name>
<sequence length="404" mass="42604">MNHPHDRQRGTVLVVSLIILAMATLIGVAGMNGSFIQERVAGNQKQTTEAFMAAETGMSEVLGMLRDASFAHWGDSEESVKAIGDHDRFLGNGQVVAWRLADLSYQGGIARVRIQGEIIATGTQRIVEVELDRGLGGPTPESAYTCYGADCTTRTGSNSGSAIYYDGRDWKVPVEDACTGNDCKSEKVDDRSGDKAGIYLIGNNASDAIGTGNQAGNNRPDQIQGDPPLRQTDASVSTGGVSANDWNQYADALVSRSDTQPIDVNADSTNKDISQYLGSRSAPTVSHVTGTGSIRLSGNTHGAGILIVSGDIEIFPANGTMTFEGLIILRDGARLSSGSGTANVFGSIISLTGNEDAVDADLGGNFSLKYSSQALENLRDHGLWGSPLSAPRVVTWKEVVNTDT</sequence>
<evidence type="ECO:0000313" key="5">
    <source>
        <dbReference type="Proteomes" id="UP000019442"/>
    </source>
</evidence>
<dbReference type="InterPro" id="IPR025746">
    <property type="entry name" value="PilX_N_dom"/>
</dbReference>
<organism evidence="4 5">
    <name type="scientific">Ectothiorhodospira haloalkaliphila</name>
    <dbReference type="NCBI Taxonomy" id="421628"/>
    <lineage>
        <taxon>Bacteria</taxon>
        <taxon>Pseudomonadati</taxon>
        <taxon>Pseudomonadota</taxon>
        <taxon>Gammaproteobacteria</taxon>
        <taxon>Chromatiales</taxon>
        <taxon>Ectothiorhodospiraceae</taxon>
        <taxon>Ectothiorhodospira</taxon>
    </lineage>
</organism>
<dbReference type="RefSeq" id="WP_025281669.1">
    <property type="nucleotide sequence ID" value="NZ_CP007268.1"/>
</dbReference>
<evidence type="ECO:0000256" key="1">
    <source>
        <dbReference type="SAM" id="MobiDB-lite"/>
    </source>
</evidence>
<feature type="transmembrane region" description="Helical" evidence="2">
    <location>
        <begin position="12"/>
        <end position="31"/>
    </location>
</feature>
<protein>
    <submittedName>
        <fullName evidence="4">PilX protein</fullName>
    </submittedName>
</protein>
<proteinExistence type="predicted"/>
<keyword evidence="2" id="KW-0472">Membrane</keyword>
<dbReference type="Proteomes" id="UP000019442">
    <property type="component" value="Chromosome"/>
</dbReference>
<reference evidence="5" key="2">
    <citation type="submission" date="2014-02" db="EMBL/GenBank/DDBJ databases">
        <title>Draft Genome Sequence of extremely halophilic bacteria Halorhodospira halochloris.</title>
        <authorList>
            <person name="Singh K.S."/>
        </authorList>
    </citation>
    <scope>NUCLEOTIDE SEQUENCE [LARGE SCALE GENOMIC DNA]</scope>
    <source>
        <strain evidence="5">A</strain>
    </source>
</reference>
<accession>W8L5S5</accession>
<feature type="domain" description="Type 4 fimbrial biogenesis protein PilX N-terminal" evidence="3">
    <location>
        <begin position="9"/>
        <end position="58"/>
    </location>
</feature>
<keyword evidence="5" id="KW-1185">Reference proteome</keyword>
<dbReference type="EMBL" id="CP007268">
    <property type="protein sequence ID" value="AHK79225.1"/>
    <property type="molecule type" value="Genomic_DNA"/>
</dbReference>
<dbReference type="Pfam" id="PF14341">
    <property type="entry name" value="PilX_N"/>
    <property type="match status" value="1"/>
</dbReference>
<dbReference type="HOGENOM" id="CLU_713586_0_0_6"/>
<dbReference type="KEGG" id="hhc:M911_08760"/>
<keyword evidence="2" id="KW-0812">Transmembrane</keyword>
<evidence type="ECO:0000259" key="3">
    <source>
        <dbReference type="Pfam" id="PF14341"/>
    </source>
</evidence>
<dbReference type="OrthoDB" id="5790271at2"/>
<reference evidence="4 5" key="1">
    <citation type="journal article" date="2014" name="J Genomics">
        <title>Draft Genome Sequence of the Extremely Halophilic Phototrophic Purple Sulfur Bacterium Halorhodospira halochloris.</title>
        <authorList>
            <person name="Singh K.S."/>
            <person name="Kirksey J."/>
            <person name="Hoff W.D."/>
            <person name="Deole R."/>
        </authorList>
    </citation>
    <scope>NUCLEOTIDE SEQUENCE [LARGE SCALE GENOMIC DNA]</scope>
    <source>
        <strain evidence="4 5">A</strain>
    </source>
</reference>
<gene>
    <name evidence="4" type="ORF">M911_08760</name>
</gene>
<evidence type="ECO:0000313" key="4">
    <source>
        <dbReference type="EMBL" id="AHK79225.1"/>
    </source>
</evidence>
<feature type="region of interest" description="Disordered" evidence="1">
    <location>
        <begin position="209"/>
        <end position="241"/>
    </location>
</feature>
<evidence type="ECO:0000256" key="2">
    <source>
        <dbReference type="SAM" id="Phobius"/>
    </source>
</evidence>
<feature type="compositionally biased region" description="Polar residues" evidence="1">
    <location>
        <begin position="232"/>
        <end position="241"/>
    </location>
</feature>
<feature type="compositionally biased region" description="Polar residues" evidence="1">
    <location>
        <begin position="209"/>
        <end position="221"/>
    </location>
</feature>
<dbReference type="AlphaFoldDB" id="W8L5S5"/>
<keyword evidence="2" id="KW-1133">Transmembrane helix</keyword>